<dbReference type="Proteomes" id="UP001438707">
    <property type="component" value="Unassembled WGS sequence"/>
</dbReference>
<dbReference type="InterPro" id="IPR032801">
    <property type="entry name" value="PXL2A/B/C"/>
</dbReference>
<organism evidence="1 2">
    <name type="scientific">Apatococcus lobatus</name>
    <dbReference type="NCBI Taxonomy" id="904363"/>
    <lineage>
        <taxon>Eukaryota</taxon>
        <taxon>Viridiplantae</taxon>
        <taxon>Chlorophyta</taxon>
        <taxon>core chlorophytes</taxon>
        <taxon>Trebouxiophyceae</taxon>
        <taxon>Chlorellales</taxon>
        <taxon>Chlorellaceae</taxon>
        <taxon>Apatococcus</taxon>
    </lineage>
</organism>
<dbReference type="GO" id="GO:0009507">
    <property type="term" value="C:chloroplast"/>
    <property type="evidence" value="ECO:0007669"/>
    <property type="project" value="TreeGrafter"/>
</dbReference>
<name>A0AAW1RGV8_9CHLO</name>
<keyword evidence="2" id="KW-1185">Reference proteome</keyword>
<protein>
    <submittedName>
        <fullName evidence="1">Uncharacterized protein</fullName>
    </submittedName>
</protein>
<dbReference type="PANTHER" id="PTHR28630:SF23">
    <property type="entry name" value="THIOREDOXIN SUPERFAMILY PROTEIN"/>
    <property type="match status" value="1"/>
</dbReference>
<accession>A0AAW1RGV8</accession>
<proteinExistence type="predicted"/>
<evidence type="ECO:0000313" key="2">
    <source>
        <dbReference type="Proteomes" id="UP001438707"/>
    </source>
</evidence>
<dbReference type="EMBL" id="JALJOS010000011">
    <property type="protein sequence ID" value="KAK9832929.1"/>
    <property type="molecule type" value="Genomic_DNA"/>
</dbReference>
<dbReference type="AlphaFoldDB" id="A0AAW1RGV8"/>
<evidence type="ECO:0000313" key="1">
    <source>
        <dbReference type="EMBL" id="KAK9832929.1"/>
    </source>
</evidence>
<sequence>MDAAGVALIDISIGTPESGANFCERSGFPADNLFCNPDRSLYMGLNFKKGWMSTLFRWGSLQNYDKSMTMQSKFDLALQQGGVLVVDSRKTLAYFHSEQGPGDVAPIQDVISACCSH</sequence>
<dbReference type="Pfam" id="PF13911">
    <property type="entry name" value="AhpC-TSA_2"/>
    <property type="match status" value="1"/>
</dbReference>
<reference evidence="1 2" key="1">
    <citation type="journal article" date="2024" name="Nat. Commun.">
        <title>Phylogenomics reveals the evolutionary origins of lichenization in chlorophyte algae.</title>
        <authorList>
            <person name="Puginier C."/>
            <person name="Libourel C."/>
            <person name="Otte J."/>
            <person name="Skaloud P."/>
            <person name="Haon M."/>
            <person name="Grisel S."/>
            <person name="Petersen M."/>
            <person name="Berrin J.G."/>
            <person name="Delaux P.M."/>
            <person name="Dal Grande F."/>
            <person name="Keller J."/>
        </authorList>
    </citation>
    <scope>NUCLEOTIDE SEQUENCE [LARGE SCALE GENOMIC DNA]</scope>
    <source>
        <strain evidence="1 2">SAG 2145</strain>
    </source>
</reference>
<dbReference type="PANTHER" id="PTHR28630">
    <property type="match status" value="1"/>
</dbReference>
<comment type="caution">
    <text evidence="1">The sequence shown here is derived from an EMBL/GenBank/DDBJ whole genome shotgun (WGS) entry which is preliminary data.</text>
</comment>
<gene>
    <name evidence="1" type="ORF">WJX74_001899</name>
</gene>